<evidence type="ECO:0000313" key="6">
    <source>
        <dbReference type="EMBL" id="RDI68356.1"/>
    </source>
</evidence>
<dbReference type="InterPro" id="IPR001647">
    <property type="entry name" value="HTH_TetR"/>
</dbReference>
<dbReference type="PROSITE" id="PS50977">
    <property type="entry name" value="HTH_TETR_2"/>
    <property type="match status" value="1"/>
</dbReference>
<dbReference type="InterPro" id="IPR050109">
    <property type="entry name" value="HTH-type_TetR-like_transc_reg"/>
</dbReference>
<dbReference type="PRINTS" id="PR00455">
    <property type="entry name" value="HTHTETR"/>
</dbReference>
<dbReference type="AlphaFoldDB" id="A0A370ICB6"/>
<feature type="DNA-binding region" description="H-T-H motif" evidence="4">
    <location>
        <begin position="40"/>
        <end position="59"/>
    </location>
</feature>
<dbReference type="RefSeq" id="WP_067993336.1">
    <property type="nucleotide sequence ID" value="NZ_QQBC01000002.1"/>
</dbReference>
<dbReference type="Gene3D" id="1.10.357.10">
    <property type="entry name" value="Tetracycline Repressor, domain 2"/>
    <property type="match status" value="1"/>
</dbReference>
<keyword evidence="3" id="KW-0804">Transcription</keyword>
<dbReference type="InterPro" id="IPR036271">
    <property type="entry name" value="Tet_transcr_reg_TetR-rel_C_sf"/>
</dbReference>
<dbReference type="EMBL" id="QQBC01000002">
    <property type="protein sequence ID" value="RDI68356.1"/>
    <property type="molecule type" value="Genomic_DNA"/>
</dbReference>
<accession>A0A370ICB6</accession>
<dbReference type="STRING" id="1210086.GCA_001613105_01333"/>
<evidence type="ECO:0000256" key="2">
    <source>
        <dbReference type="ARBA" id="ARBA00023125"/>
    </source>
</evidence>
<evidence type="ECO:0000256" key="4">
    <source>
        <dbReference type="PROSITE-ProRule" id="PRU00335"/>
    </source>
</evidence>
<dbReference type="SUPFAM" id="SSF46689">
    <property type="entry name" value="Homeodomain-like"/>
    <property type="match status" value="1"/>
</dbReference>
<proteinExistence type="predicted"/>
<dbReference type="PANTHER" id="PTHR30055">
    <property type="entry name" value="HTH-TYPE TRANSCRIPTIONAL REGULATOR RUTR"/>
    <property type="match status" value="1"/>
</dbReference>
<keyword evidence="1" id="KW-0805">Transcription regulation</keyword>
<feature type="domain" description="HTH tetR-type" evidence="5">
    <location>
        <begin position="17"/>
        <end position="77"/>
    </location>
</feature>
<reference evidence="6 7" key="1">
    <citation type="submission" date="2018-07" db="EMBL/GenBank/DDBJ databases">
        <title>Genomic Encyclopedia of Type Strains, Phase IV (KMG-IV): sequencing the most valuable type-strain genomes for metagenomic binning, comparative biology and taxonomic classification.</title>
        <authorList>
            <person name="Goeker M."/>
        </authorList>
    </citation>
    <scope>NUCLEOTIDE SEQUENCE [LARGE SCALE GENOMIC DNA]</scope>
    <source>
        <strain evidence="6 7">DSM 44290</strain>
    </source>
</reference>
<dbReference type="InterPro" id="IPR009057">
    <property type="entry name" value="Homeodomain-like_sf"/>
</dbReference>
<evidence type="ECO:0000256" key="3">
    <source>
        <dbReference type="ARBA" id="ARBA00023163"/>
    </source>
</evidence>
<dbReference type="PANTHER" id="PTHR30055:SF234">
    <property type="entry name" value="HTH-TYPE TRANSCRIPTIONAL REGULATOR BETI"/>
    <property type="match status" value="1"/>
</dbReference>
<organism evidence="6 7">
    <name type="scientific">Nocardia pseudobrasiliensis</name>
    <dbReference type="NCBI Taxonomy" id="45979"/>
    <lineage>
        <taxon>Bacteria</taxon>
        <taxon>Bacillati</taxon>
        <taxon>Actinomycetota</taxon>
        <taxon>Actinomycetes</taxon>
        <taxon>Mycobacteriales</taxon>
        <taxon>Nocardiaceae</taxon>
        <taxon>Nocardia</taxon>
    </lineage>
</organism>
<gene>
    <name evidence="6" type="ORF">DFR76_102757</name>
</gene>
<keyword evidence="2 4" id="KW-0238">DNA-binding</keyword>
<dbReference type="Proteomes" id="UP000254869">
    <property type="component" value="Unassembled WGS sequence"/>
</dbReference>
<sequence length="209" mass="22915">MDTDAAPRRRKPRMPIEVRREEVLDAALRIILEQGYAAASMEAIARAAALAKPRVYAAFPDRDSLLSALWQREAARALADLAAAMPPFDTGDPETTLVAAFANLLRAAGQRPESWRLLLLPADGSPDEVRTHADATRAFARQQLRGLLEWGADQRLDTVPTDLELATHALLAAGEQLSKLFLTDPAQFPADRCVSFARDAVRAITPRRP</sequence>
<keyword evidence="7" id="KW-1185">Reference proteome</keyword>
<dbReference type="Pfam" id="PF00440">
    <property type="entry name" value="TetR_N"/>
    <property type="match status" value="1"/>
</dbReference>
<name>A0A370ICB6_9NOCA</name>
<protein>
    <submittedName>
        <fullName evidence="6">TetR family transcriptional regulator</fullName>
    </submittedName>
</protein>
<comment type="caution">
    <text evidence="6">The sequence shown here is derived from an EMBL/GenBank/DDBJ whole genome shotgun (WGS) entry which is preliminary data.</text>
</comment>
<dbReference type="GO" id="GO:0000976">
    <property type="term" value="F:transcription cis-regulatory region binding"/>
    <property type="evidence" value="ECO:0007669"/>
    <property type="project" value="TreeGrafter"/>
</dbReference>
<dbReference type="SUPFAM" id="SSF48498">
    <property type="entry name" value="Tetracyclin repressor-like, C-terminal domain"/>
    <property type="match status" value="1"/>
</dbReference>
<dbReference type="GO" id="GO:0003700">
    <property type="term" value="F:DNA-binding transcription factor activity"/>
    <property type="evidence" value="ECO:0007669"/>
    <property type="project" value="TreeGrafter"/>
</dbReference>
<evidence type="ECO:0000313" key="7">
    <source>
        <dbReference type="Proteomes" id="UP000254869"/>
    </source>
</evidence>
<evidence type="ECO:0000259" key="5">
    <source>
        <dbReference type="PROSITE" id="PS50977"/>
    </source>
</evidence>
<evidence type="ECO:0000256" key="1">
    <source>
        <dbReference type="ARBA" id="ARBA00023015"/>
    </source>
</evidence>